<dbReference type="EMBL" id="KZ623444">
    <property type="protein sequence ID" value="PNS22773.1"/>
    <property type="molecule type" value="Genomic_DNA"/>
</dbReference>
<sequence length="70" mass="7950">MSRAEFIAREYPTSHFSPISMYMGLRGISFFAKSDWYLTSLSHLEIGYCPNLESLPDGVQSLSNLSWLTV</sequence>
<reference evidence="1" key="1">
    <citation type="journal article" date="2006" name="Science">
        <title>The genome of black cottonwood, Populus trichocarpa (Torr. &amp; Gray).</title>
        <authorList>
            <person name="Tuskan G.A."/>
            <person name="Difazio S."/>
            <person name="Jansson S."/>
            <person name="Bohlmann J."/>
            <person name="Grigoriev I."/>
            <person name="Hellsten U."/>
            <person name="Putnam N."/>
            <person name="Ralph S."/>
            <person name="Rombauts S."/>
            <person name="Salamov A."/>
            <person name="Schein J."/>
            <person name="Sterck L."/>
            <person name="Aerts A."/>
            <person name="Bhalerao R.R."/>
            <person name="Bhalerao R.P."/>
            <person name="Blaudez D."/>
            <person name="Boerjan W."/>
            <person name="Brun A."/>
            <person name="Brunner A."/>
            <person name="Busov V."/>
            <person name="Campbell M."/>
            <person name="Carlson J."/>
            <person name="Chalot M."/>
            <person name="Chapman J."/>
            <person name="Chen G.L."/>
            <person name="Cooper D."/>
            <person name="Coutinho P.M."/>
            <person name="Couturier J."/>
            <person name="Covert S."/>
            <person name="Cronk Q."/>
            <person name="Cunningham R."/>
            <person name="Davis J."/>
            <person name="Degroeve S."/>
            <person name="Dejardin A."/>
            <person name="Depamphilis C."/>
            <person name="Detter J."/>
            <person name="Dirks B."/>
            <person name="Dubchak I."/>
            <person name="Duplessis S."/>
            <person name="Ehlting J."/>
            <person name="Ellis B."/>
            <person name="Gendler K."/>
            <person name="Goodstein D."/>
            <person name="Gribskov M."/>
            <person name="Grimwood J."/>
            <person name="Groover A."/>
            <person name="Gunter L."/>
            <person name="Hamberger B."/>
            <person name="Heinze B."/>
            <person name="Helariutta Y."/>
            <person name="Henrissat B."/>
            <person name="Holligan D."/>
            <person name="Holt R."/>
            <person name="Huang W."/>
            <person name="Islam-Faridi N."/>
            <person name="Jones S."/>
            <person name="Jones-Rhoades M."/>
            <person name="Jorgensen R."/>
            <person name="Joshi C."/>
            <person name="Kangasjarvi J."/>
            <person name="Karlsson J."/>
            <person name="Kelleher C."/>
            <person name="Kirkpatrick R."/>
            <person name="Kirst M."/>
            <person name="Kohler A."/>
            <person name="Kalluri U."/>
            <person name="Larimer F."/>
            <person name="Leebens-Mack J."/>
            <person name="Leple J.C."/>
            <person name="Locascio P."/>
            <person name="Lou Y."/>
            <person name="Lucas S."/>
            <person name="Martin F."/>
            <person name="Montanini B."/>
            <person name="Napoli C."/>
            <person name="Nelson D.R."/>
            <person name="Nelson C."/>
            <person name="Nieminen K."/>
            <person name="Nilsson O."/>
            <person name="Pereda V."/>
            <person name="Peter G."/>
            <person name="Philippe R."/>
            <person name="Pilate G."/>
            <person name="Poliakov A."/>
            <person name="Razumovskaya J."/>
            <person name="Richardson P."/>
            <person name="Rinaldi C."/>
            <person name="Ritland K."/>
            <person name="Rouze P."/>
            <person name="Ryaboy D."/>
            <person name="Schmutz J."/>
            <person name="Schrader J."/>
            <person name="Segerman B."/>
            <person name="Shin H."/>
            <person name="Siddiqui A."/>
            <person name="Sterky F."/>
            <person name="Terry A."/>
            <person name="Tsai C.J."/>
            <person name="Uberbacher E."/>
            <person name="Unneberg P."/>
            <person name="Vahala J."/>
            <person name="Wall K."/>
            <person name="Wessler S."/>
            <person name="Yang G."/>
            <person name="Yin T."/>
            <person name="Douglas C."/>
            <person name="Marra M."/>
            <person name="Sandberg G."/>
            <person name="Van de Peer Y."/>
            <person name="Rokhsar D."/>
        </authorList>
    </citation>
    <scope>NUCLEOTIDE SEQUENCE [LARGE SCALE GENOMIC DNA]</scope>
    <source>
        <strain evidence="1">Nisqually-1</strain>
    </source>
</reference>
<dbReference type="Gene3D" id="3.80.10.10">
    <property type="entry name" value="Ribonuclease Inhibitor"/>
    <property type="match status" value="1"/>
</dbReference>
<dbReference type="InParanoid" id="A0A2K1R696"/>
<dbReference type="AlphaFoldDB" id="A0A2K1R696"/>
<evidence type="ECO:0000313" key="1">
    <source>
        <dbReference type="EMBL" id="PNS22773.1"/>
    </source>
</evidence>
<proteinExistence type="predicted"/>
<accession>A0A2K1R696</accession>
<gene>
    <name evidence="1" type="ORF">POPTR_T116300</name>
</gene>
<protein>
    <submittedName>
        <fullName evidence="1">Uncharacterized protein</fullName>
    </submittedName>
</protein>
<dbReference type="InterPro" id="IPR032675">
    <property type="entry name" value="LRR_dom_sf"/>
</dbReference>
<name>A0A2K1R696_POPTR</name>
<organism evidence="1">
    <name type="scientific">Populus trichocarpa</name>
    <name type="common">Western balsam poplar</name>
    <name type="synonym">Populus balsamifera subsp. trichocarpa</name>
    <dbReference type="NCBI Taxonomy" id="3694"/>
    <lineage>
        <taxon>Eukaryota</taxon>
        <taxon>Viridiplantae</taxon>
        <taxon>Streptophyta</taxon>
        <taxon>Embryophyta</taxon>
        <taxon>Tracheophyta</taxon>
        <taxon>Spermatophyta</taxon>
        <taxon>Magnoliopsida</taxon>
        <taxon>eudicotyledons</taxon>
        <taxon>Gunneridae</taxon>
        <taxon>Pentapetalae</taxon>
        <taxon>rosids</taxon>
        <taxon>fabids</taxon>
        <taxon>Malpighiales</taxon>
        <taxon>Salicaceae</taxon>
        <taxon>Saliceae</taxon>
        <taxon>Populus</taxon>
    </lineage>
</organism>
<reference evidence="1" key="2">
    <citation type="submission" date="2017-07" db="EMBL/GenBank/DDBJ databases">
        <title>WGS assembly of Populus trichocarpa.</title>
        <authorList>
            <person name="Tuskan G."/>
            <person name="Difazio S."/>
            <person name="Jansson S."/>
            <person name="Bohlmann J."/>
            <person name="Grigoriev I."/>
            <person name="Hellsten U."/>
            <person name="Putnam N."/>
            <person name="Ralph S."/>
            <person name="Rombauts S."/>
            <person name="Salamov A."/>
            <person name="Schein J."/>
            <person name="Sterck L."/>
            <person name="Aerts A."/>
            <person name="Bhalerao R."/>
            <person name="Bhalerao R."/>
            <person name="Blaudez D."/>
            <person name="Boerjan W."/>
            <person name="Brun A."/>
            <person name="Brunner A."/>
            <person name="Busov V."/>
            <person name="Campbell M."/>
            <person name="Carlson J."/>
            <person name="Chalot M."/>
            <person name="Chapman J."/>
            <person name="Chen G."/>
            <person name="Cooper D."/>
            <person name="Coutinho P."/>
            <person name="Couturier J."/>
            <person name="Covert S."/>
            <person name="Cronk Q."/>
            <person name="Cunningham R."/>
            <person name="Davis J."/>
            <person name="Degroeve S."/>
            <person name="Dejardin A."/>
            <person name="Depamphilis C."/>
            <person name="Detter J."/>
            <person name="Dirks B."/>
            <person name="Dubchak I."/>
            <person name="Duplessis S."/>
            <person name="Ehlting J."/>
            <person name="Ellis B."/>
            <person name="Gendler K."/>
            <person name="Goodstein D."/>
            <person name="Gribskov M."/>
            <person name="Grimwood J."/>
            <person name="Groover A."/>
            <person name="Gunter L."/>
            <person name="Hamberger B."/>
            <person name="Heinze B."/>
            <person name="Helariutta Y."/>
            <person name="Henrissat B."/>
            <person name="Holligan D."/>
            <person name="Holt R."/>
            <person name="Huang W."/>
            <person name="Islam-Faridi N."/>
            <person name="Jones S."/>
            <person name="Jones-Rhoades M."/>
            <person name="Jorgensen R."/>
            <person name="Joshi C."/>
            <person name="Kangasjarvi J."/>
            <person name="Karlsson J."/>
            <person name="Kelleher C."/>
            <person name="Kirkpatrick R."/>
            <person name="Kirst M."/>
            <person name="Kohler A."/>
            <person name="Kalluri U."/>
            <person name="Larimer F."/>
            <person name="Leebens-Mack J."/>
            <person name="Leple J."/>
            <person name="Locascio P."/>
            <person name="Lou Y."/>
            <person name="Lucas S."/>
            <person name="Martin F."/>
            <person name="Montanini B."/>
            <person name="Napoli C."/>
            <person name="Nelson D."/>
            <person name="Nelson C."/>
            <person name="Nieminen K."/>
            <person name="Nilsson O."/>
            <person name="Pereda V."/>
            <person name="Peter G."/>
            <person name="Philippe R."/>
            <person name="Pilate G."/>
            <person name="Poliakov A."/>
            <person name="Razumovskaya J."/>
            <person name="Richardson P."/>
            <person name="Rinaldi C."/>
            <person name="Ritland K."/>
            <person name="Rouze P."/>
            <person name="Ryaboy D."/>
            <person name="Schmutz J."/>
            <person name="Schrader J."/>
            <person name="Segerman B."/>
            <person name="Shin H."/>
            <person name="Siddiqui A."/>
            <person name="Sterky F."/>
            <person name="Terry A."/>
            <person name="Tsai C."/>
            <person name="Uberbacher E."/>
            <person name="Unneberg P."/>
            <person name="Vahala J."/>
            <person name="Wall K."/>
            <person name="Wessler S."/>
            <person name="Yang G."/>
            <person name="Yin T."/>
            <person name="Douglas C."/>
            <person name="Marra M."/>
            <person name="Sandberg G."/>
            <person name="Van De Peer Y."/>
            <person name="Rokhsar D."/>
        </authorList>
    </citation>
    <scope>NUCLEOTIDE SEQUENCE</scope>
    <source>
        <strain evidence="1">Nisqually-1</strain>
    </source>
</reference>